<evidence type="ECO:0000313" key="1">
    <source>
        <dbReference type="EMBL" id="KAF0722458.1"/>
    </source>
</evidence>
<dbReference type="PANTHER" id="PTHR33064">
    <property type="entry name" value="POL PROTEIN"/>
    <property type="match status" value="1"/>
</dbReference>
<name>A0A6G0W7I1_9STRA</name>
<dbReference type="InterPro" id="IPR051320">
    <property type="entry name" value="Viral_Replic_Matur_Polypro"/>
</dbReference>
<comment type="caution">
    <text evidence="1">The sequence shown here is derived from an EMBL/GenBank/DDBJ whole genome shotgun (WGS) entry which is preliminary data.</text>
</comment>
<dbReference type="EMBL" id="VJMJ01000333">
    <property type="protein sequence ID" value="KAF0722458.1"/>
    <property type="molecule type" value="Genomic_DNA"/>
</dbReference>
<gene>
    <name evidence="1" type="ORF">Ae201684_018401</name>
</gene>
<proteinExistence type="predicted"/>
<dbReference type="PANTHER" id="PTHR33064:SF37">
    <property type="entry name" value="RIBONUCLEASE H"/>
    <property type="match status" value="1"/>
</dbReference>
<protein>
    <submittedName>
        <fullName evidence="1">Uncharacterized protein</fullName>
    </submittedName>
</protein>
<dbReference type="AlphaFoldDB" id="A0A6G0W7I1"/>
<sequence>MLACNELVDDLAAEEEQFLQLELDTCFPDLKIEEAVRFGCRPDFAARLKSLLDRYRDYAPLKVHLKDGDKPVRCKARRYSLPQREFMEKHVRDLENTWFVYRNPTSRWASTPLRVRKPHTENEFRMTVDLRPVNAQTEQIAWPMPMLEVVVDHLAGSSWFFSWISSKVIGNLP</sequence>
<organism evidence="1 2">
    <name type="scientific">Aphanomyces euteiches</name>
    <dbReference type="NCBI Taxonomy" id="100861"/>
    <lineage>
        <taxon>Eukaryota</taxon>
        <taxon>Sar</taxon>
        <taxon>Stramenopiles</taxon>
        <taxon>Oomycota</taxon>
        <taxon>Saprolegniomycetes</taxon>
        <taxon>Saprolegniales</taxon>
        <taxon>Verrucalvaceae</taxon>
        <taxon>Aphanomyces</taxon>
    </lineage>
</organism>
<dbReference type="VEuPathDB" id="FungiDB:AeMF1_014950"/>
<evidence type="ECO:0000313" key="2">
    <source>
        <dbReference type="Proteomes" id="UP000481153"/>
    </source>
</evidence>
<dbReference type="Proteomes" id="UP000481153">
    <property type="component" value="Unassembled WGS sequence"/>
</dbReference>
<dbReference type="Gene3D" id="3.10.10.10">
    <property type="entry name" value="HIV Type 1 Reverse Transcriptase, subunit A, domain 1"/>
    <property type="match status" value="1"/>
</dbReference>
<dbReference type="InterPro" id="IPR043502">
    <property type="entry name" value="DNA/RNA_pol_sf"/>
</dbReference>
<reference evidence="1 2" key="1">
    <citation type="submission" date="2019-07" db="EMBL/GenBank/DDBJ databases">
        <title>Genomics analysis of Aphanomyces spp. identifies a new class of oomycete effector associated with host adaptation.</title>
        <authorList>
            <person name="Gaulin E."/>
        </authorList>
    </citation>
    <scope>NUCLEOTIDE SEQUENCE [LARGE SCALE GENOMIC DNA]</scope>
    <source>
        <strain evidence="1 2">ATCC 201684</strain>
    </source>
</reference>
<keyword evidence="2" id="KW-1185">Reference proteome</keyword>
<dbReference type="SUPFAM" id="SSF56672">
    <property type="entry name" value="DNA/RNA polymerases"/>
    <property type="match status" value="1"/>
</dbReference>
<accession>A0A6G0W7I1</accession>